<name>A0A481ZDL9_9VIRU</name>
<proteinExistence type="predicted"/>
<protein>
    <recommendedName>
        <fullName evidence="2">Endonuclease/exonuclease/phosphatase family protein</fullName>
    </recommendedName>
</protein>
<sequence length="344" mass="39701">MVSILSWNILAPELMTYFWRSSYGLRTTGRSKQDYDKIQERRIDKMIDYIINAEPNILCLQETTDTKHDYLGGKTVQEYIADKLDFRIVSEATKQSPMGYGIPPEEQKRIMEMDSGVATMILNDSENLVHMDTYMTSDTYGSSDVFKKGVGTPFTYDLFEYDGHSFGIVNLHAKMKYPNILESLNEAYDRICRETVDDEIMRNLIILGDMNAHGLRGAKDLFMSNLYTHAFDYQGSELIDDHVFFGKDLLDWTIRVNYGKGLPLLKVGANEPVTGKRWTKPKTRFCLNRENNKLITSNKATSDHYPIDIYLEFRKGDRKERAKGLRNMISESLHIIEPSKQFSL</sequence>
<accession>A0A481ZDL9</accession>
<dbReference type="InterPro" id="IPR036691">
    <property type="entry name" value="Endo/exonu/phosph_ase_sf"/>
</dbReference>
<dbReference type="Gene3D" id="3.60.10.10">
    <property type="entry name" value="Endonuclease/exonuclease/phosphatase"/>
    <property type="match status" value="1"/>
</dbReference>
<organism evidence="1">
    <name type="scientific">Pithovirus LCPAC401</name>
    <dbReference type="NCBI Taxonomy" id="2506595"/>
    <lineage>
        <taxon>Viruses</taxon>
        <taxon>Pithoviruses</taxon>
    </lineage>
</organism>
<evidence type="ECO:0008006" key="2">
    <source>
        <dbReference type="Google" id="ProtNLM"/>
    </source>
</evidence>
<dbReference type="EMBL" id="MK500582">
    <property type="protein sequence ID" value="QBK92771.1"/>
    <property type="molecule type" value="Genomic_DNA"/>
</dbReference>
<dbReference type="SUPFAM" id="SSF56219">
    <property type="entry name" value="DNase I-like"/>
    <property type="match status" value="1"/>
</dbReference>
<reference evidence="1" key="1">
    <citation type="journal article" date="2019" name="MBio">
        <title>Virus Genomes from Deep Sea Sediments Expand the Ocean Megavirome and Support Independent Origins of Viral Gigantism.</title>
        <authorList>
            <person name="Backstrom D."/>
            <person name="Yutin N."/>
            <person name="Jorgensen S.L."/>
            <person name="Dharamshi J."/>
            <person name="Homa F."/>
            <person name="Zaremba-Niedwiedzka K."/>
            <person name="Spang A."/>
            <person name="Wolf Y.I."/>
            <person name="Koonin E.V."/>
            <person name="Ettema T.J."/>
        </authorList>
    </citation>
    <scope>NUCLEOTIDE SEQUENCE</scope>
</reference>
<gene>
    <name evidence="1" type="ORF">LCPAC401_04090</name>
</gene>
<evidence type="ECO:0000313" key="1">
    <source>
        <dbReference type="EMBL" id="QBK92771.1"/>
    </source>
</evidence>